<sequence>MIDTSKQKIYNYDVLVIGGGLAGLSSARQLKSAGVSVAVLEARDRIGGRLFSQRLDTGHTIDLGAQFIGDAQRRISALVDEVGLTRISPNTTGYNCFLLAPGAEPIFKSGDRLPLSVLSQLDVLVGMWRFEQKLESFQSNMDMLDTISANEFVNKFILTQTPRDFVAAYAEGEMCTSLYGISAYEFLDQLKSTGGSDGEADSAQWYLAEGTQPLAEYIADKLGTSLILSSPVSKIHQCDDCVTVDTATGIYRARQLIVAVPPQLYGSIGLLPQLPDYRRNVIAGFECGHVIKTMLVFESPWWRDTGASGRGLAIGGILNAAVDSSPADNSLGILTVFSTASSARRLGSQSEEYRIASILKYIQSLSDVSVPKPVFARSIDWNADPYSLGGYASRRGIGGWCQATDLFARVGRIHFAGTETATEWRSFMEGALQSADRAVDDVLDELRSCSLD</sequence>
<proteinExistence type="inferred from homology"/>
<dbReference type="PANTHER" id="PTHR43563">
    <property type="entry name" value="AMINE OXIDASE"/>
    <property type="match status" value="1"/>
</dbReference>
<evidence type="ECO:0000313" key="5">
    <source>
        <dbReference type="EMBL" id="MDP5137482.1"/>
    </source>
</evidence>
<dbReference type="Gene3D" id="3.50.50.60">
    <property type="entry name" value="FAD/NAD(P)-binding domain"/>
    <property type="match status" value="1"/>
</dbReference>
<dbReference type="PANTHER" id="PTHR43563:SF1">
    <property type="entry name" value="AMINE OXIDASE [FLAVIN-CONTAINING] B"/>
    <property type="match status" value="1"/>
</dbReference>
<dbReference type="SUPFAM" id="SSF54373">
    <property type="entry name" value="FAD-linked reductases, C-terminal domain"/>
    <property type="match status" value="1"/>
</dbReference>
<organism evidence="5 6">
    <name type="scientific">Rheinheimera baltica</name>
    <dbReference type="NCBI Taxonomy" id="67576"/>
    <lineage>
        <taxon>Bacteria</taxon>
        <taxon>Pseudomonadati</taxon>
        <taxon>Pseudomonadota</taxon>
        <taxon>Gammaproteobacteria</taxon>
        <taxon>Chromatiales</taxon>
        <taxon>Chromatiaceae</taxon>
        <taxon>Rheinheimera</taxon>
    </lineage>
</organism>
<gene>
    <name evidence="5" type="ORF">ORJ04_16115</name>
</gene>
<dbReference type="InterPro" id="IPR001613">
    <property type="entry name" value="Flavin_amine_oxidase"/>
</dbReference>
<dbReference type="Pfam" id="PF01593">
    <property type="entry name" value="Amino_oxidase"/>
    <property type="match status" value="1"/>
</dbReference>
<dbReference type="SUPFAM" id="SSF51905">
    <property type="entry name" value="FAD/NAD(P)-binding domain"/>
    <property type="match status" value="1"/>
</dbReference>
<name>A0ABT9I266_9GAMM</name>
<dbReference type="InterPro" id="IPR002937">
    <property type="entry name" value="Amino_oxidase"/>
</dbReference>
<evidence type="ECO:0000313" key="6">
    <source>
        <dbReference type="Proteomes" id="UP001231109"/>
    </source>
</evidence>
<keyword evidence="6" id="KW-1185">Reference proteome</keyword>
<evidence type="ECO:0000259" key="4">
    <source>
        <dbReference type="Pfam" id="PF01593"/>
    </source>
</evidence>
<dbReference type="PRINTS" id="PR00757">
    <property type="entry name" value="AMINEOXDASEF"/>
</dbReference>
<accession>A0ABT9I266</accession>
<dbReference type="InterPro" id="IPR050703">
    <property type="entry name" value="Flavin_MAO"/>
</dbReference>
<dbReference type="Proteomes" id="UP001231109">
    <property type="component" value="Unassembled WGS sequence"/>
</dbReference>
<comment type="caution">
    <text evidence="5">The sequence shown here is derived from an EMBL/GenBank/DDBJ whole genome shotgun (WGS) entry which is preliminary data.</text>
</comment>
<reference evidence="5 6" key="1">
    <citation type="submission" date="2022-11" db="EMBL/GenBank/DDBJ databases">
        <title>Viruses from the air-sea interface of a natural surface slick.</title>
        <authorList>
            <person name="Rahlff J."/>
            <person name="Holmfeldt K."/>
        </authorList>
    </citation>
    <scope>NUCLEOTIDE SEQUENCE [LARGE SCALE GENOMIC DNA]</scope>
    <source>
        <strain evidence="5 6">SMS4</strain>
    </source>
</reference>
<evidence type="ECO:0000256" key="3">
    <source>
        <dbReference type="ARBA" id="ARBA00023002"/>
    </source>
</evidence>
<evidence type="ECO:0000256" key="1">
    <source>
        <dbReference type="ARBA" id="ARBA00001974"/>
    </source>
</evidence>
<dbReference type="RefSeq" id="WP_305976814.1">
    <property type="nucleotide sequence ID" value="NZ_JAPJDZ010000051.1"/>
</dbReference>
<feature type="domain" description="Amine oxidase" evidence="4">
    <location>
        <begin position="21"/>
        <end position="443"/>
    </location>
</feature>
<dbReference type="EMBL" id="JAPJDZ010000051">
    <property type="protein sequence ID" value="MDP5137482.1"/>
    <property type="molecule type" value="Genomic_DNA"/>
</dbReference>
<protein>
    <submittedName>
        <fullName evidence="5">NAD(P)/FAD-dependent oxidoreductase</fullName>
    </submittedName>
</protein>
<evidence type="ECO:0000256" key="2">
    <source>
        <dbReference type="ARBA" id="ARBA00005995"/>
    </source>
</evidence>
<keyword evidence="3" id="KW-0560">Oxidoreductase</keyword>
<dbReference type="InterPro" id="IPR036188">
    <property type="entry name" value="FAD/NAD-bd_sf"/>
</dbReference>
<comment type="similarity">
    <text evidence="2">Belongs to the flavin monoamine oxidase family.</text>
</comment>
<comment type="cofactor">
    <cofactor evidence="1">
        <name>FAD</name>
        <dbReference type="ChEBI" id="CHEBI:57692"/>
    </cofactor>
</comment>